<feature type="transmembrane region" description="Helical" evidence="1">
    <location>
        <begin position="47"/>
        <end position="65"/>
    </location>
</feature>
<feature type="transmembrane region" description="Helical" evidence="1">
    <location>
        <begin position="349"/>
        <end position="371"/>
    </location>
</feature>
<proteinExistence type="predicted"/>
<feature type="transmembrane region" description="Helical" evidence="1">
    <location>
        <begin position="157"/>
        <end position="178"/>
    </location>
</feature>
<dbReference type="RefSeq" id="WP_016184730.1">
    <property type="nucleotide sequence ID" value="NZ_ASWO01000001.1"/>
</dbReference>
<sequence length="394" mass="46219">MENTKLVKTKQLPTHKIMCILFFFYSFFQILSFINDSGQNFIDFSKHFNSIITILIYFVGIISIFENLNKYFKEQVILFILLSLFFYVYQFIHGSYINFFFILFLAFVFGDNIKEIYISIMWGMICGTIFVVLLVFTGTIENSVEGFRNNSIERNSMGFYGLMIFGRIIRVIAMLHILISDKIKIKYAMLIIGASIFAYLVTKTRSELFVTLIIYCIPLLIKIFTKRNIVNFFYRFNIFLLISIPIISVLTGKFYYSSLTLQKLSEFTTGRLIYSANLWKQLPFKFFGNSNYLFSNGLTKSDVGYFYNFVDNGWDHLILLQGLLSFFIFMVVSFVLLQKFKIYNKYKQIILFTILIFLFTVSQSVMFNVVINPLLLQLGLIFKKTSSIGKREYI</sequence>
<evidence type="ECO:0008006" key="4">
    <source>
        <dbReference type="Google" id="ProtNLM"/>
    </source>
</evidence>
<feature type="transmembrane region" description="Helical" evidence="1">
    <location>
        <begin position="15"/>
        <end position="35"/>
    </location>
</feature>
<feature type="transmembrane region" description="Helical" evidence="1">
    <location>
        <begin position="317"/>
        <end position="337"/>
    </location>
</feature>
<dbReference type="PATRIC" id="fig|1140003.3.peg.234"/>
<dbReference type="AlphaFoldDB" id="S0PER2"/>
<evidence type="ECO:0000313" key="2">
    <source>
        <dbReference type="EMBL" id="EOT87178.1"/>
    </source>
</evidence>
<dbReference type="Proteomes" id="UP000015961">
    <property type="component" value="Unassembled WGS sequence"/>
</dbReference>
<reference evidence="2 3" key="1">
    <citation type="submission" date="2013-03" db="EMBL/GenBank/DDBJ databases">
        <title>The Genome Sequence of Enterococcus sulfureus ATCC_49903 (PacBio/Illumina hybrid assembly).</title>
        <authorList>
            <consortium name="The Broad Institute Genomics Platform"/>
            <consortium name="The Broad Institute Genome Sequencing Center for Infectious Disease"/>
            <person name="Earl A."/>
            <person name="Russ C."/>
            <person name="Gilmore M."/>
            <person name="Surin D."/>
            <person name="Walker B."/>
            <person name="Young S."/>
            <person name="Zeng Q."/>
            <person name="Gargeya S."/>
            <person name="Fitzgerald M."/>
            <person name="Haas B."/>
            <person name="Abouelleil A."/>
            <person name="Allen A.W."/>
            <person name="Alvarado L."/>
            <person name="Arachchi H.M."/>
            <person name="Berlin A.M."/>
            <person name="Chapman S.B."/>
            <person name="Gainer-Dewar J."/>
            <person name="Goldberg J."/>
            <person name="Griggs A."/>
            <person name="Gujja S."/>
            <person name="Hansen M."/>
            <person name="Howarth C."/>
            <person name="Imamovic A."/>
            <person name="Ireland A."/>
            <person name="Larimer J."/>
            <person name="McCowan C."/>
            <person name="Murphy C."/>
            <person name="Pearson M."/>
            <person name="Poon T.W."/>
            <person name="Priest M."/>
            <person name="Roberts A."/>
            <person name="Saif S."/>
            <person name="Shea T."/>
            <person name="Sisk P."/>
            <person name="Sykes S."/>
            <person name="Wortman J."/>
            <person name="Nusbaum C."/>
            <person name="Birren B."/>
        </authorList>
    </citation>
    <scope>NUCLEOTIDE SEQUENCE [LARGE SCALE GENOMIC DNA]</scope>
    <source>
        <strain evidence="2 3">ATCC 49903</strain>
    </source>
</reference>
<evidence type="ECO:0000256" key="1">
    <source>
        <dbReference type="SAM" id="Phobius"/>
    </source>
</evidence>
<dbReference type="STRING" id="1140003.OMY_00239"/>
<keyword evidence="1" id="KW-1133">Transmembrane helix</keyword>
<gene>
    <name evidence="2" type="ORF">I573_00234</name>
</gene>
<name>S0PER2_9ENTE</name>
<keyword evidence="1" id="KW-0812">Transmembrane</keyword>
<feature type="transmembrane region" description="Helical" evidence="1">
    <location>
        <begin position="116"/>
        <end position="137"/>
    </location>
</feature>
<feature type="transmembrane region" description="Helical" evidence="1">
    <location>
        <begin position="77"/>
        <end position="109"/>
    </location>
</feature>
<feature type="transmembrane region" description="Helical" evidence="1">
    <location>
        <begin position="236"/>
        <end position="256"/>
    </location>
</feature>
<keyword evidence="1" id="KW-0472">Membrane</keyword>
<protein>
    <recommendedName>
        <fullName evidence="4">Polysaccharide polymerase</fullName>
    </recommendedName>
</protein>
<dbReference type="EMBL" id="ASWO01000001">
    <property type="protein sequence ID" value="EOT87178.1"/>
    <property type="molecule type" value="Genomic_DNA"/>
</dbReference>
<accession>S0PER2</accession>
<organism evidence="2 3">
    <name type="scientific">Enterococcus sulfureus ATCC 49903</name>
    <dbReference type="NCBI Taxonomy" id="1140003"/>
    <lineage>
        <taxon>Bacteria</taxon>
        <taxon>Bacillati</taxon>
        <taxon>Bacillota</taxon>
        <taxon>Bacilli</taxon>
        <taxon>Lactobacillales</taxon>
        <taxon>Enterococcaceae</taxon>
        <taxon>Enterococcus</taxon>
    </lineage>
</organism>
<keyword evidence="3" id="KW-1185">Reference proteome</keyword>
<feature type="transmembrane region" description="Helical" evidence="1">
    <location>
        <begin position="208"/>
        <end position="224"/>
    </location>
</feature>
<comment type="caution">
    <text evidence="2">The sequence shown here is derived from an EMBL/GenBank/DDBJ whole genome shotgun (WGS) entry which is preliminary data.</text>
</comment>
<evidence type="ECO:0000313" key="3">
    <source>
        <dbReference type="Proteomes" id="UP000015961"/>
    </source>
</evidence>